<dbReference type="STRING" id="188906.SAMN04488526_3577"/>
<keyword evidence="1" id="KW-0808">Transferase</keyword>
<proteinExistence type="predicted"/>
<reference evidence="1 2" key="1">
    <citation type="submission" date="2016-10" db="EMBL/GenBank/DDBJ databases">
        <authorList>
            <person name="de Groot N.N."/>
        </authorList>
    </citation>
    <scope>NUCLEOTIDE SEQUENCE [LARGE SCALE GENOMIC DNA]</scope>
    <source>
        <strain evidence="1 2">DSM 14858</strain>
    </source>
</reference>
<protein>
    <submittedName>
        <fullName evidence="1">Putative rhamnosyl transferase</fullName>
    </submittedName>
</protein>
<dbReference type="EMBL" id="FNZQ01000011">
    <property type="protein sequence ID" value="SEL80706.1"/>
    <property type="molecule type" value="Genomic_DNA"/>
</dbReference>
<organism evidence="1 2">
    <name type="scientific">Jannaschia helgolandensis</name>
    <dbReference type="NCBI Taxonomy" id="188906"/>
    <lineage>
        <taxon>Bacteria</taxon>
        <taxon>Pseudomonadati</taxon>
        <taxon>Pseudomonadota</taxon>
        <taxon>Alphaproteobacteria</taxon>
        <taxon>Rhodobacterales</taxon>
        <taxon>Roseobacteraceae</taxon>
        <taxon>Jannaschia</taxon>
    </lineage>
</organism>
<evidence type="ECO:0000313" key="2">
    <source>
        <dbReference type="Proteomes" id="UP000199283"/>
    </source>
</evidence>
<accession>A0A1H7T8Y6</accession>
<dbReference type="Pfam" id="PF11316">
    <property type="entry name" value="Rhamno_transf"/>
    <property type="match status" value="1"/>
</dbReference>
<dbReference type="Proteomes" id="UP000199283">
    <property type="component" value="Unassembled WGS sequence"/>
</dbReference>
<gene>
    <name evidence="1" type="ORF">SAMN04488526_3577</name>
</gene>
<keyword evidence="2" id="KW-1185">Reference proteome</keyword>
<dbReference type="AlphaFoldDB" id="A0A1H7T8Y6"/>
<name>A0A1H7T8Y6_9RHOB</name>
<dbReference type="GO" id="GO:0016740">
    <property type="term" value="F:transferase activity"/>
    <property type="evidence" value="ECO:0007669"/>
    <property type="project" value="UniProtKB-KW"/>
</dbReference>
<evidence type="ECO:0000313" key="1">
    <source>
        <dbReference type="EMBL" id="SEL80706.1"/>
    </source>
</evidence>
<sequence>MSDLQILAITRFAYPGLGGFQTEHDTVEARQAYLWHPDRMETRFRTLEHVCLRTLAAQTDGDFRTIVMTGDALPEPWRSRLVSLVSGLKGGHVVFHPAEQYREAIRNVVLPFIDPDGPPTMQFRHDDDDGVGRRFVARSRETFADVRPFWERHKRLTIDFNQGYLLGLTPDGPRTEATFNPHLGVAQAVFLAPTNTRTALHFPHHRIGTLMPSITLPDAPMWLRGVDGTNDSGVRAQVERLIPADEERRAELRRRFALDLKAIRRSF</sequence>
<dbReference type="InterPro" id="IPR021466">
    <property type="entry name" value="Put_rhamnosyl_transferase"/>
</dbReference>